<dbReference type="AlphaFoldDB" id="M7TCA2"/>
<name>M7TCA2_EUTLA</name>
<protein>
    <submittedName>
        <fullName evidence="2">Uncharacterized protein</fullName>
    </submittedName>
</protein>
<evidence type="ECO:0000313" key="2">
    <source>
        <dbReference type="EMBL" id="EMR67511.1"/>
    </source>
</evidence>
<dbReference type="EMBL" id="KB706415">
    <property type="protein sequence ID" value="EMR67511.1"/>
    <property type="molecule type" value="Genomic_DNA"/>
</dbReference>
<proteinExistence type="predicted"/>
<feature type="compositionally biased region" description="Polar residues" evidence="1">
    <location>
        <begin position="26"/>
        <end position="46"/>
    </location>
</feature>
<evidence type="ECO:0000313" key="3">
    <source>
        <dbReference type="Proteomes" id="UP000012174"/>
    </source>
</evidence>
<evidence type="ECO:0000256" key="1">
    <source>
        <dbReference type="SAM" id="MobiDB-lite"/>
    </source>
</evidence>
<dbReference type="HOGENOM" id="CLU_1468155_0_0_1"/>
<reference evidence="3" key="1">
    <citation type="journal article" date="2013" name="Genome Announc.">
        <title>Draft genome sequence of the grapevine dieback fungus Eutypa lata UCR-EL1.</title>
        <authorList>
            <person name="Blanco-Ulate B."/>
            <person name="Rolshausen P.E."/>
            <person name="Cantu D."/>
        </authorList>
    </citation>
    <scope>NUCLEOTIDE SEQUENCE [LARGE SCALE GENOMIC DNA]</scope>
    <source>
        <strain evidence="3">UCR-EL1</strain>
    </source>
</reference>
<organism evidence="2 3">
    <name type="scientific">Eutypa lata (strain UCR-EL1)</name>
    <name type="common">Grapevine dieback disease fungus</name>
    <name type="synonym">Eutypa armeniacae</name>
    <dbReference type="NCBI Taxonomy" id="1287681"/>
    <lineage>
        <taxon>Eukaryota</taxon>
        <taxon>Fungi</taxon>
        <taxon>Dikarya</taxon>
        <taxon>Ascomycota</taxon>
        <taxon>Pezizomycotina</taxon>
        <taxon>Sordariomycetes</taxon>
        <taxon>Xylariomycetidae</taxon>
        <taxon>Xylariales</taxon>
        <taxon>Diatrypaceae</taxon>
        <taxon>Eutypa</taxon>
    </lineage>
</organism>
<dbReference type="OrthoDB" id="4696817at2759"/>
<dbReference type="Proteomes" id="UP000012174">
    <property type="component" value="Unassembled WGS sequence"/>
</dbReference>
<dbReference type="KEGG" id="ela:UCREL1_5486"/>
<gene>
    <name evidence="2" type="ORF">UCREL1_5486</name>
</gene>
<feature type="region of interest" description="Disordered" evidence="1">
    <location>
        <begin position="1"/>
        <end position="56"/>
    </location>
</feature>
<sequence length="184" mass="20547">MSDDKPESPKAGVEQSPLKHRDTVKQSETTRQPETATQSGIVTQPGTVKMLEPVKQPETERVDKIEAQLKSIGELLNKRFSGIEAQVVAIQNQVSQNAVLSVDAAQTSPSPQRLPPPHYLDEYLKCRDHNVLLEGVSDEIHKIKRYLLYGLRDHEHNQTSDAWKIMEGVWAALDDAERRASGSS</sequence>
<keyword evidence="3" id="KW-1185">Reference proteome</keyword>
<accession>M7TCA2</accession>